<dbReference type="AlphaFoldDB" id="A0A7R9KMV4"/>
<keyword evidence="2" id="KW-1185">Reference proteome</keyword>
<dbReference type="Proteomes" id="UP000759131">
    <property type="component" value="Unassembled WGS sequence"/>
</dbReference>
<feature type="non-terminal residue" evidence="1">
    <location>
        <position position="290"/>
    </location>
</feature>
<evidence type="ECO:0000313" key="1">
    <source>
        <dbReference type="EMBL" id="CAD7625050.1"/>
    </source>
</evidence>
<name>A0A7R9KMV4_9ACAR</name>
<protein>
    <submittedName>
        <fullName evidence="1">Uncharacterized protein</fullName>
    </submittedName>
</protein>
<dbReference type="OrthoDB" id="7458733at2759"/>
<evidence type="ECO:0000313" key="2">
    <source>
        <dbReference type="Proteomes" id="UP000759131"/>
    </source>
</evidence>
<proteinExistence type="predicted"/>
<accession>A0A7R9KMV4</accession>
<gene>
    <name evidence="1" type="ORF">OSB1V03_LOCUS5486</name>
</gene>
<dbReference type="EMBL" id="OC857347">
    <property type="protein sequence ID" value="CAD7625050.1"/>
    <property type="molecule type" value="Genomic_DNA"/>
</dbReference>
<reference evidence="1" key="1">
    <citation type="submission" date="2020-11" db="EMBL/GenBank/DDBJ databases">
        <authorList>
            <person name="Tran Van P."/>
        </authorList>
    </citation>
    <scope>NUCLEOTIDE SEQUENCE</scope>
</reference>
<sequence>MDTVSEEDNFEALSLLNDKVLVESAANPLMDVWLGDESTVEQVLDVPVWSYELTEAKFDTLVHFEEFMIECENLLQQQLLSYEYNTFNSFLQFYQNFKKAKKSNKSLPLLDFVSNYKSRISRDSLSCVGLSISLIRKLRQMYTRFSRSIALVSCEESVKDVGAYSMQSPNNVKEHCLVCIKICIEGKREGYVLLDPGYHVSRPIIVMEDLVYPNTSWFTSSSNDKVVKEYCYQLIDHQFIGWKVRETRNGCQDEWMNLVYVKRQFAKCLTITEKRSLIYLLKSLVIRNRK</sequence>
<dbReference type="EMBL" id="CAJPIZ010002772">
    <property type="protein sequence ID" value="CAG2105480.1"/>
    <property type="molecule type" value="Genomic_DNA"/>
</dbReference>
<organism evidence="1">
    <name type="scientific">Medioppia subpectinata</name>
    <dbReference type="NCBI Taxonomy" id="1979941"/>
    <lineage>
        <taxon>Eukaryota</taxon>
        <taxon>Metazoa</taxon>
        <taxon>Ecdysozoa</taxon>
        <taxon>Arthropoda</taxon>
        <taxon>Chelicerata</taxon>
        <taxon>Arachnida</taxon>
        <taxon>Acari</taxon>
        <taxon>Acariformes</taxon>
        <taxon>Sarcoptiformes</taxon>
        <taxon>Oribatida</taxon>
        <taxon>Brachypylina</taxon>
        <taxon>Oppioidea</taxon>
        <taxon>Oppiidae</taxon>
        <taxon>Medioppia</taxon>
    </lineage>
</organism>